<evidence type="ECO:0000259" key="14">
    <source>
        <dbReference type="Pfam" id="PF00080"/>
    </source>
</evidence>
<reference evidence="15 16" key="1">
    <citation type="journal article" date="2023" name="Elife">
        <title>Identification of key yeast species and microbe-microbe interactions impacting larval growth of Drosophila in the wild.</title>
        <authorList>
            <person name="Mure A."/>
            <person name="Sugiura Y."/>
            <person name="Maeda R."/>
            <person name="Honda K."/>
            <person name="Sakurai N."/>
            <person name="Takahashi Y."/>
            <person name="Watada M."/>
            <person name="Katoh T."/>
            <person name="Gotoh A."/>
            <person name="Gotoh Y."/>
            <person name="Taniguchi I."/>
            <person name="Nakamura K."/>
            <person name="Hayashi T."/>
            <person name="Katayama T."/>
            <person name="Uemura T."/>
            <person name="Hattori Y."/>
        </authorList>
    </citation>
    <scope>NUCLEOTIDE SEQUENCE [LARGE SCALE GENOMIC DNA]</scope>
    <source>
        <strain evidence="15 16">PK-24</strain>
    </source>
</reference>
<dbReference type="GO" id="GO:0098552">
    <property type="term" value="C:side of membrane"/>
    <property type="evidence" value="ECO:0007669"/>
    <property type="project" value="UniProtKB-KW"/>
</dbReference>
<dbReference type="GO" id="GO:0004784">
    <property type="term" value="F:superoxide dismutase activity"/>
    <property type="evidence" value="ECO:0007669"/>
    <property type="project" value="UniProtKB-EC"/>
</dbReference>
<dbReference type="Proteomes" id="UP001378960">
    <property type="component" value="Unassembled WGS sequence"/>
</dbReference>
<comment type="caution">
    <text evidence="15">The sequence shown here is derived from an EMBL/GenBank/DDBJ whole genome shotgun (WGS) entry which is preliminary data.</text>
</comment>
<dbReference type="EC" id="1.15.1.1" evidence="5"/>
<dbReference type="PANTHER" id="PTHR20910">
    <property type="entry name" value="AGAP001623-PA"/>
    <property type="match status" value="1"/>
</dbReference>
<keyword evidence="6" id="KW-0134">Cell wall</keyword>
<evidence type="ECO:0000256" key="11">
    <source>
        <dbReference type="ARBA" id="ARBA00023008"/>
    </source>
</evidence>
<keyword evidence="8" id="KW-0325">Glycoprotein</keyword>
<keyword evidence="11" id="KW-0186">Copper</keyword>
<keyword evidence="16" id="KW-1185">Reference proteome</keyword>
<protein>
    <recommendedName>
        <fullName evidence="5">superoxide dismutase</fullName>
        <ecNumber evidence="5">1.15.1.1</ecNumber>
    </recommendedName>
</protein>
<comment type="cofactor">
    <cofactor evidence="1">
        <name>Cu cation</name>
        <dbReference type="ChEBI" id="CHEBI:23378"/>
    </cofactor>
</comment>
<evidence type="ECO:0000256" key="10">
    <source>
        <dbReference type="ARBA" id="ARBA00023002"/>
    </source>
</evidence>
<gene>
    <name evidence="15" type="ORF">DAPK24_043680</name>
</gene>
<dbReference type="FunFam" id="2.60.40.200:FF:000007">
    <property type="entry name" value="Cell surface Cu-only superoxide dismutase 5"/>
    <property type="match status" value="1"/>
</dbReference>
<evidence type="ECO:0000256" key="5">
    <source>
        <dbReference type="ARBA" id="ARBA00012682"/>
    </source>
</evidence>
<dbReference type="GO" id="GO:0005576">
    <property type="term" value="C:extracellular region"/>
    <property type="evidence" value="ECO:0007669"/>
    <property type="project" value="UniProtKB-ARBA"/>
</dbReference>
<evidence type="ECO:0000313" key="16">
    <source>
        <dbReference type="Proteomes" id="UP001378960"/>
    </source>
</evidence>
<evidence type="ECO:0000256" key="4">
    <source>
        <dbReference type="ARBA" id="ARBA00010457"/>
    </source>
</evidence>
<evidence type="ECO:0000256" key="9">
    <source>
        <dbReference type="ARBA" id="ARBA00022862"/>
    </source>
</evidence>
<evidence type="ECO:0000256" key="3">
    <source>
        <dbReference type="ARBA" id="ARBA00004589"/>
    </source>
</evidence>
<evidence type="ECO:0000256" key="7">
    <source>
        <dbReference type="ARBA" id="ARBA00022525"/>
    </source>
</evidence>
<accession>A0AAV5R898</accession>
<name>A0AAV5R898_PICKL</name>
<proteinExistence type="inferred from homology"/>
<evidence type="ECO:0000256" key="12">
    <source>
        <dbReference type="ARBA" id="ARBA00023026"/>
    </source>
</evidence>
<evidence type="ECO:0000313" key="15">
    <source>
        <dbReference type="EMBL" id="GMM47770.1"/>
    </source>
</evidence>
<evidence type="ECO:0000256" key="2">
    <source>
        <dbReference type="ARBA" id="ARBA00004191"/>
    </source>
</evidence>
<evidence type="ECO:0000256" key="6">
    <source>
        <dbReference type="ARBA" id="ARBA00022512"/>
    </source>
</evidence>
<evidence type="ECO:0000256" key="13">
    <source>
        <dbReference type="ARBA" id="ARBA00049204"/>
    </source>
</evidence>
<keyword evidence="8" id="KW-0336">GPI-anchor</keyword>
<keyword evidence="10" id="KW-0560">Oxidoreductase</keyword>
<comment type="catalytic activity">
    <reaction evidence="13">
        <text>2 superoxide + 2 H(+) = H2O2 + O2</text>
        <dbReference type="Rhea" id="RHEA:20696"/>
        <dbReference type="ChEBI" id="CHEBI:15378"/>
        <dbReference type="ChEBI" id="CHEBI:15379"/>
        <dbReference type="ChEBI" id="CHEBI:16240"/>
        <dbReference type="ChEBI" id="CHEBI:18421"/>
        <dbReference type="EC" id="1.15.1.1"/>
    </reaction>
</comment>
<sequence>MVSIKNLVQSTILLGTLVNADEAPVNTDSSPKSVARAHLDKGLVKGIIEFTSNNEGSVNVHLDVTGLPPNKGPFQYHIYDSKVSTSGNCEDAGETFNPYNADNTVCDEFDNDSLCKVGDLSGKHGFINTTCFETQYIDSYLSLNSKNSAYVGGKSLVITDSENNKISCGNIKLKRKSKLTRELSNEESEIIDAIPVSKNVSTNSTNFNSDEDETTYDSGANAIIASGMFAVFAVGLSALI</sequence>
<dbReference type="InterPro" id="IPR001424">
    <property type="entry name" value="SOD_Cu_Zn_dom"/>
</dbReference>
<comment type="similarity">
    <text evidence="4">Belongs to the Cu-Zn superoxide dismutase family.</text>
</comment>
<feature type="domain" description="Superoxide dismutase copper/zinc binding" evidence="14">
    <location>
        <begin position="44"/>
        <end position="165"/>
    </location>
</feature>
<dbReference type="SUPFAM" id="SSF49329">
    <property type="entry name" value="Cu,Zn superoxide dismutase-like"/>
    <property type="match status" value="1"/>
</dbReference>
<comment type="subcellular location">
    <subcellularLocation>
        <location evidence="3">Membrane</location>
        <topology evidence="3">Lipid-anchor</topology>
        <topology evidence="3">GPI-anchor</topology>
    </subcellularLocation>
    <subcellularLocation>
        <location evidence="2">Secreted</location>
        <location evidence="2">Cell wall</location>
    </subcellularLocation>
</comment>
<dbReference type="InterPro" id="IPR036423">
    <property type="entry name" value="SOD-like_Cu/Zn_dom_sf"/>
</dbReference>
<dbReference type="Pfam" id="PF00080">
    <property type="entry name" value="Sod_Cu"/>
    <property type="match status" value="1"/>
</dbReference>
<dbReference type="PANTHER" id="PTHR20910:SF1">
    <property type="entry name" value="SUPEROXIDE DISMUTASE COPPER_ZINC BINDING DOMAIN-CONTAINING PROTEIN"/>
    <property type="match status" value="1"/>
</dbReference>
<keyword evidence="7" id="KW-0964">Secreted</keyword>
<dbReference type="AlphaFoldDB" id="A0AAV5R898"/>
<evidence type="ECO:0000256" key="1">
    <source>
        <dbReference type="ARBA" id="ARBA00001935"/>
    </source>
</evidence>
<keyword evidence="9" id="KW-0049">Antioxidant</keyword>
<keyword evidence="12" id="KW-0843">Virulence</keyword>
<organism evidence="15 16">
    <name type="scientific">Pichia kluyveri</name>
    <name type="common">Yeast</name>
    <dbReference type="NCBI Taxonomy" id="36015"/>
    <lineage>
        <taxon>Eukaryota</taxon>
        <taxon>Fungi</taxon>
        <taxon>Dikarya</taxon>
        <taxon>Ascomycota</taxon>
        <taxon>Saccharomycotina</taxon>
        <taxon>Pichiomycetes</taxon>
        <taxon>Pichiales</taxon>
        <taxon>Pichiaceae</taxon>
        <taxon>Pichia</taxon>
    </lineage>
</organism>
<dbReference type="InterPro" id="IPR053257">
    <property type="entry name" value="Cu-only_SOD"/>
</dbReference>
<keyword evidence="8" id="KW-0449">Lipoprotein</keyword>
<dbReference type="GO" id="GO:0046872">
    <property type="term" value="F:metal ion binding"/>
    <property type="evidence" value="ECO:0007669"/>
    <property type="project" value="InterPro"/>
</dbReference>
<dbReference type="EMBL" id="BTGB01000009">
    <property type="protein sequence ID" value="GMM47770.1"/>
    <property type="molecule type" value="Genomic_DNA"/>
</dbReference>
<keyword evidence="8" id="KW-0472">Membrane</keyword>
<dbReference type="Gene3D" id="2.60.40.200">
    <property type="entry name" value="Superoxide dismutase, copper/zinc binding domain"/>
    <property type="match status" value="1"/>
</dbReference>
<evidence type="ECO:0000256" key="8">
    <source>
        <dbReference type="ARBA" id="ARBA00022622"/>
    </source>
</evidence>